<name>A0A165SF08_9AGAM</name>
<evidence type="ECO:0000313" key="2">
    <source>
        <dbReference type="Proteomes" id="UP000076761"/>
    </source>
</evidence>
<accession>A0A165SF08</accession>
<proteinExistence type="predicted"/>
<gene>
    <name evidence="1" type="ORF">NEOLEDRAFT_1134295</name>
</gene>
<reference evidence="1 2" key="1">
    <citation type="journal article" date="2016" name="Mol. Biol. Evol.">
        <title>Comparative Genomics of Early-Diverging Mushroom-Forming Fungi Provides Insights into the Origins of Lignocellulose Decay Capabilities.</title>
        <authorList>
            <person name="Nagy L.G."/>
            <person name="Riley R."/>
            <person name="Tritt A."/>
            <person name="Adam C."/>
            <person name="Daum C."/>
            <person name="Floudas D."/>
            <person name="Sun H."/>
            <person name="Yadav J.S."/>
            <person name="Pangilinan J."/>
            <person name="Larsson K.H."/>
            <person name="Matsuura K."/>
            <person name="Barry K."/>
            <person name="Labutti K."/>
            <person name="Kuo R."/>
            <person name="Ohm R.A."/>
            <person name="Bhattacharya S.S."/>
            <person name="Shirouzu T."/>
            <person name="Yoshinaga Y."/>
            <person name="Martin F.M."/>
            <person name="Grigoriev I.V."/>
            <person name="Hibbett D.S."/>
        </authorList>
    </citation>
    <scope>NUCLEOTIDE SEQUENCE [LARGE SCALE GENOMIC DNA]</scope>
    <source>
        <strain evidence="1 2">HHB14362 ss-1</strain>
    </source>
</reference>
<organism evidence="1 2">
    <name type="scientific">Neolentinus lepideus HHB14362 ss-1</name>
    <dbReference type="NCBI Taxonomy" id="1314782"/>
    <lineage>
        <taxon>Eukaryota</taxon>
        <taxon>Fungi</taxon>
        <taxon>Dikarya</taxon>
        <taxon>Basidiomycota</taxon>
        <taxon>Agaricomycotina</taxon>
        <taxon>Agaricomycetes</taxon>
        <taxon>Gloeophyllales</taxon>
        <taxon>Gloeophyllaceae</taxon>
        <taxon>Neolentinus</taxon>
    </lineage>
</organism>
<evidence type="ECO:0000313" key="1">
    <source>
        <dbReference type="EMBL" id="KZT25061.1"/>
    </source>
</evidence>
<dbReference type="InParanoid" id="A0A165SF08"/>
<keyword evidence="2" id="KW-1185">Reference proteome</keyword>
<dbReference type="AlphaFoldDB" id="A0A165SF08"/>
<sequence length="230" mass="26050">MAYLGSSPSCELPLTLSTPSSVLLVADRFVSAEFLEYAKQLAVRYSSGGRGYLATHPLVWSLKQPFLVDLSILRPCAWVVDHRNNVAPLLFYDLFGCQNGYKRHHPYRGSALVQFEWSSLQEHQGTRTVVLRLVKFIKPLERTNDPKGLSLVPEPREGELIMKPDPYVIRRGNLKYAPWFCDLDKPQRASRTIREPLRLLLDDGEKTPNRSLDLGVSLGLWNAMDNSVSP</sequence>
<dbReference type="EMBL" id="KV425574">
    <property type="protein sequence ID" value="KZT25061.1"/>
    <property type="molecule type" value="Genomic_DNA"/>
</dbReference>
<dbReference type="Proteomes" id="UP000076761">
    <property type="component" value="Unassembled WGS sequence"/>
</dbReference>
<protein>
    <submittedName>
        <fullName evidence="1">Uncharacterized protein</fullName>
    </submittedName>
</protein>
<dbReference type="OrthoDB" id="2839137at2759"/>